<protein>
    <submittedName>
        <fullName evidence="1">Uncharacterized protein</fullName>
    </submittedName>
</protein>
<name>A0A5B8UTP6_9SPHI</name>
<dbReference type="Proteomes" id="UP000321479">
    <property type="component" value="Chromosome"/>
</dbReference>
<dbReference type="EMBL" id="CP042436">
    <property type="protein sequence ID" value="QEC62384.1"/>
    <property type="molecule type" value="Genomic_DNA"/>
</dbReference>
<reference evidence="1 2" key="1">
    <citation type="journal article" date="2017" name="Curr. Microbiol.">
        <title>Mucilaginibacter ginsenosidivorans sp. nov., Isolated from Soil of Ginseng Field.</title>
        <authorList>
            <person name="Kim M.M."/>
            <person name="Siddiqi M.Z."/>
            <person name="Im W.T."/>
        </authorList>
    </citation>
    <scope>NUCLEOTIDE SEQUENCE [LARGE SCALE GENOMIC DNA]</scope>
    <source>
        <strain evidence="1 2">Gsoil 3017</strain>
    </source>
</reference>
<dbReference type="AlphaFoldDB" id="A0A5B8UTP6"/>
<proteinExistence type="predicted"/>
<dbReference type="OrthoDB" id="793134at2"/>
<dbReference type="RefSeq" id="WP_147030961.1">
    <property type="nucleotide sequence ID" value="NZ_CP042436.1"/>
</dbReference>
<gene>
    <name evidence="1" type="ORF">FRZ54_07230</name>
</gene>
<organism evidence="1 2">
    <name type="scientific">Mucilaginibacter ginsenosidivorans</name>
    <dbReference type="NCBI Taxonomy" id="398053"/>
    <lineage>
        <taxon>Bacteria</taxon>
        <taxon>Pseudomonadati</taxon>
        <taxon>Bacteroidota</taxon>
        <taxon>Sphingobacteriia</taxon>
        <taxon>Sphingobacteriales</taxon>
        <taxon>Sphingobacteriaceae</taxon>
        <taxon>Mucilaginibacter</taxon>
    </lineage>
</organism>
<dbReference type="KEGG" id="mgin:FRZ54_07230"/>
<sequence>MTHILENCLIAGALLTVILLPVSLAMIRSHKRRKQKISDELKAAEQERELSFQYVDQLDAFVIALDPVKKKLIQMDHTDYQIGQIDLEGIDSCVLEEKKRGDTLQLLQLGLRDKHQKISHIIFYRQYHDNDWHLKRTILLAAKWKLLIQDVIRPAA</sequence>
<accession>A0A5B8UTP6</accession>
<keyword evidence="2" id="KW-1185">Reference proteome</keyword>
<evidence type="ECO:0000313" key="1">
    <source>
        <dbReference type="EMBL" id="QEC62384.1"/>
    </source>
</evidence>
<evidence type="ECO:0000313" key="2">
    <source>
        <dbReference type="Proteomes" id="UP000321479"/>
    </source>
</evidence>